<dbReference type="SFLD" id="SFLDG01387">
    <property type="entry name" value="BtrN-like_SPASM_domain_contain"/>
    <property type="match status" value="1"/>
</dbReference>
<comment type="cofactor">
    <cofactor evidence="1">
        <name>[4Fe-4S] cluster</name>
        <dbReference type="ChEBI" id="CHEBI:49883"/>
    </cofactor>
</comment>
<dbReference type="EMBL" id="BLVO01000012">
    <property type="protein sequence ID" value="GFM32883.1"/>
    <property type="molecule type" value="Genomic_DNA"/>
</dbReference>
<dbReference type="SUPFAM" id="SSF102114">
    <property type="entry name" value="Radical SAM enzymes"/>
    <property type="match status" value="1"/>
</dbReference>
<feature type="domain" description="4Fe4S-binding SPASM" evidence="9">
    <location>
        <begin position="326"/>
        <end position="404"/>
    </location>
</feature>
<keyword evidence="11" id="KW-1185">Reference proteome</keyword>
<evidence type="ECO:0000256" key="5">
    <source>
        <dbReference type="ARBA" id="ARBA00023002"/>
    </source>
</evidence>
<dbReference type="PROSITE" id="PS01305">
    <property type="entry name" value="MOAA_NIFB_PQQE"/>
    <property type="match status" value="1"/>
</dbReference>
<dbReference type="InterPro" id="IPR058240">
    <property type="entry name" value="rSAM_sf"/>
</dbReference>
<dbReference type="SFLD" id="SFLDG01067">
    <property type="entry name" value="SPASM/twitch_domain_containing"/>
    <property type="match status" value="1"/>
</dbReference>
<evidence type="ECO:0000259" key="8">
    <source>
        <dbReference type="Pfam" id="PF04055"/>
    </source>
</evidence>
<gene>
    <name evidence="10" type="ORF">DSM101010T_12480</name>
</gene>
<dbReference type="GO" id="GO:0051539">
    <property type="term" value="F:4 iron, 4 sulfur cluster binding"/>
    <property type="evidence" value="ECO:0007669"/>
    <property type="project" value="UniProtKB-KW"/>
</dbReference>
<keyword evidence="4" id="KW-0479">Metal-binding</keyword>
<sequence length="443" mass="48867">MSNEFPARLYVEVTTRCNLRCSMCVKQTQGCGIEEADMPFEVFARLASCLPHADAVLLNGVGEPLLHPRLVDMVRFARTHMREEAWVGFQSNGLALTPRLAADLLEAGLGTMCLSVDSIASAEMETLHGGGQTAGLARSFAMLREARDAVARDAATSNESLPGVKPFRIGAEFVIMRRNLHELPHVVRWAAEQGADYMLASHVLPYDEQAAAESVFTQDSAETLAFFAEWREKAAAGGLDLERYYSLFRKFHRSEDEKRLVAFVQEMQQAAAGRGLSLHLKRLIEQHGALPLAEVEEVFAQARSVAGACGLELHLPAAAAHSERRCDFVEDGAAFISPDGGVHPCYFLWHRYSCHLDGQRKIVRPERFGSITDAPLEAIWRAPEYAKFRKEVCAYEYPDCSACTMGPCDDMTGEMGAFEHDCHGITVPCGHCPWCLGGLQCLL</sequence>
<dbReference type="InterPro" id="IPR013785">
    <property type="entry name" value="Aldolase_TIM"/>
</dbReference>
<dbReference type="CDD" id="cd21121">
    <property type="entry name" value="SPASM_Cmo-like"/>
    <property type="match status" value="1"/>
</dbReference>
<keyword evidence="2" id="KW-0004">4Fe-4S</keyword>
<dbReference type="InterPro" id="IPR050377">
    <property type="entry name" value="Radical_SAM_PqqE_MftC-like"/>
</dbReference>
<comment type="caution">
    <text evidence="10">The sequence shown here is derived from an EMBL/GenBank/DDBJ whole genome shotgun (WGS) entry which is preliminary data.</text>
</comment>
<reference evidence="10 11" key="1">
    <citation type="submission" date="2020-05" db="EMBL/GenBank/DDBJ databases">
        <title>Draft genome sequence of Desulfovibrio sp. strain HN2T.</title>
        <authorList>
            <person name="Ueno A."/>
            <person name="Tamazawa S."/>
            <person name="Tamamura S."/>
            <person name="Murakami T."/>
            <person name="Kiyama T."/>
            <person name="Inomata H."/>
            <person name="Amano Y."/>
            <person name="Miyakawa K."/>
            <person name="Tamaki H."/>
            <person name="Naganuma T."/>
            <person name="Kaneko K."/>
        </authorList>
    </citation>
    <scope>NUCLEOTIDE SEQUENCE [LARGE SCALE GENOMIC DNA]</scope>
    <source>
        <strain evidence="10 11">HN2</strain>
    </source>
</reference>
<keyword evidence="7" id="KW-0411">Iron-sulfur</keyword>
<dbReference type="NCBIfam" id="TIGR04311">
    <property type="entry name" value="rSAM_Geo_metal"/>
    <property type="match status" value="1"/>
</dbReference>
<dbReference type="GO" id="GO:0016491">
    <property type="term" value="F:oxidoreductase activity"/>
    <property type="evidence" value="ECO:0007669"/>
    <property type="project" value="UniProtKB-KW"/>
</dbReference>
<dbReference type="RefSeq" id="WP_174404544.1">
    <property type="nucleotide sequence ID" value="NZ_BLVO01000012.1"/>
</dbReference>
<evidence type="ECO:0000256" key="3">
    <source>
        <dbReference type="ARBA" id="ARBA00022691"/>
    </source>
</evidence>
<dbReference type="Gene3D" id="3.20.20.70">
    <property type="entry name" value="Aldolase class I"/>
    <property type="match status" value="2"/>
</dbReference>
<keyword evidence="3" id="KW-0949">S-adenosyl-L-methionine</keyword>
<keyword evidence="6" id="KW-0408">Iron</keyword>
<dbReference type="InterPro" id="IPR007197">
    <property type="entry name" value="rSAM"/>
</dbReference>
<evidence type="ECO:0000256" key="1">
    <source>
        <dbReference type="ARBA" id="ARBA00001966"/>
    </source>
</evidence>
<feature type="domain" description="Radical SAM core" evidence="8">
    <location>
        <begin position="11"/>
        <end position="128"/>
    </location>
</feature>
<organism evidence="10 11">
    <name type="scientific">Desulfovibrio subterraneus</name>
    <dbReference type="NCBI Taxonomy" id="2718620"/>
    <lineage>
        <taxon>Bacteria</taxon>
        <taxon>Pseudomonadati</taxon>
        <taxon>Thermodesulfobacteriota</taxon>
        <taxon>Desulfovibrionia</taxon>
        <taxon>Desulfovibrionales</taxon>
        <taxon>Desulfovibrionaceae</taxon>
        <taxon>Desulfovibrio</taxon>
    </lineage>
</organism>
<dbReference type="SFLD" id="SFLDS00029">
    <property type="entry name" value="Radical_SAM"/>
    <property type="match status" value="1"/>
</dbReference>
<evidence type="ECO:0000256" key="6">
    <source>
        <dbReference type="ARBA" id="ARBA00023004"/>
    </source>
</evidence>
<evidence type="ECO:0000313" key="11">
    <source>
        <dbReference type="Proteomes" id="UP000503840"/>
    </source>
</evidence>
<evidence type="ECO:0000256" key="7">
    <source>
        <dbReference type="ARBA" id="ARBA00023014"/>
    </source>
</evidence>
<dbReference type="AlphaFoldDB" id="A0A7J0BGM1"/>
<proteinExistence type="predicted"/>
<dbReference type="CDD" id="cd01335">
    <property type="entry name" value="Radical_SAM"/>
    <property type="match status" value="1"/>
</dbReference>
<dbReference type="InterPro" id="IPR023885">
    <property type="entry name" value="4Fe4S-binding_SPASM_dom"/>
</dbReference>
<dbReference type="Proteomes" id="UP000503840">
    <property type="component" value="Unassembled WGS sequence"/>
</dbReference>
<evidence type="ECO:0000256" key="2">
    <source>
        <dbReference type="ARBA" id="ARBA00022485"/>
    </source>
</evidence>
<dbReference type="Pfam" id="PF04055">
    <property type="entry name" value="Radical_SAM"/>
    <property type="match status" value="1"/>
</dbReference>
<dbReference type="PANTHER" id="PTHR11228:SF7">
    <property type="entry name" value="PQQA PEPTIDE CYCLASE"/>
    <property type="match status" value="1"/>
</dbReference>
<accession>A0A7J0BGM1</accession>
<evidence type="ECO:0000256" key="4">
    <source>
        <dbReference type="ARBA" id="ARBA00022723"/>
    </source>
</evidence>
<keyword evidence="5" id="KW-0560">Oxidoreductase</keyword>
<dbReference type="InterPro" id="IPR034391">
    <property type="entry name" value="AdoMet-like_SPASM_containing"/>
</dbReference>
<dbReference type="PANTHER" id="PTHR11228">
    <property type="entry name" value="RADICAL SAM DOMAIN PROTEIN"/>
    <property type="match status" value="1"/>
</dbReference>
<evidence type="ECO:0000313" key="10">
    <source>
        <dbReference type="EMBL" id="GFM32883.1"/>
    </source>
</evidence>
<dbReference type="Pfam" id="PF13186">
    <property type="entry name" value="SPASM"/>
    <property type="match status" value="1"/>
</dbReference>
<dbReference type="InterPro" id="IPR000385">
    <property type="entry name" value="MoaA_NifB_PqqE_Fe-S-bd_CS"/>
</dbReference>
<dbReference type="GO" id="GO:0046872">
    <property type="term" value="F:metal ion binding"/>
    <property type="evidence" value="ECO:0007669"/>
    <property type="project" value="UniProtKB-KW"/>
</dbReference>
<evidence type="ECO:0000259" key="9">
    <source>
        <dbReference type="Pfam" id="PF13186"/>
    </source>
</evidence>
<dbReference type="InterPro" id="IPR027586">
    <property type="entry name" value="rSAM_metal_mat"/>
</dbReference>
<protein>
    <submittedName>
        <fullName evidence="10">Radical SAM protein</fullName>
    </submittedName>
</protein>
<name>A0A7J0BGM1_9BACT</name>